<gene>
    <name evidence="1" type="ORF">MRB53_002680</name>
</gene>
<proteinExistence type="predicted"/>
<dbReference type="Proteomes" id="UP001234297">
    <property type="component" value="Chromosome 1"/>
</dbReference>
<evidence type="ECO:0000313" key="1">
    <source>
        <dbReference type="EMBL" id="KAJ8649657.1"/>
    </source>
</evidence>
<name>A0ACC2MV68_PERAE</name>
<dbReference type="EMBL" id="CM056809">
    <property type="protein sequence ID" value="KAJ8649657.1"/>
    <property type="molecule type" value="Genomic_DNA"/>
</dbReference>
<accession>A0ACC2MV68</accession>
<keyword evidence="2" id="KW-1185">Reference proteome</keyword>
<organism evidence="1 2">
    <name type="scientific">Persea americana</name>
    <name type="common">Avocado</name>
    <dbReference type="NCBI Taxonomy" id="3435"/>
    <lineage>
        <taxon>Eukaryota</taxon>
        <taxon>Viridiplantae</taxon>
        <taxon>Streptophyta</taxon>
        <taxon>Embryophyta</taxon>
        <taxon>Tracheophyta</taxon>
        <taxon>Spermatophyta</taxon>
        <taxon>Magnoliopsida</taxon>
        <taxon>Magnoliidae</taxon>
        <taxon>Laurales</taxon>
        <taxon>Lauraceae</taxon>
        <taxon>Persea</taxon>
    </lineage>
</organism>
<evidence type="ECO:0000313" key="2">
    <source>
        <dbReference type="Proteomes" id="UP001234297"/>
    </source>
</evidence>
<reference evidence="1 2" key="1">
    <citation type="journal article" date="2022" name="Hortic Res">
        <title>A haplotype resolved chromosomal level avocado genome allows analysis of novel avocado genes.</title>
        <authorList>
            <person name="Nath O."/>
            <person name="Fletcher S.J."/>
            <person name="Hayward A."/>
            <person name="Shaw L.M."/>
            <person name="Masouleh A.K."/>
            <person name="Furtado A."/>
            <person name="Henry R.J."/>
            <person name="Mitter N."/>
        </authorList>
    </citation>
    <scope>NUCLEOTIDE SEQUENCE [LARGE SCALE GENOMIC DNA]</scope>
    <source>
        <strain evidence="2">cv. Hass</strain>
    </source>
</reference>
<protein>
    <submittedName>
        <fullName evidence="1">Uncharacterized protein</fullName>
    </submittedName>
</protein>
<sequence>MAYTRASILSATAEIQDHTKALKTGNTNDSISISFSRFSPIPSLLLCFPLPQISGATHLEERESMLDVTSLSLGISLHYRLVRVYIMEADEDFGGLE</sequence>
<comment type="caution">
    <text evidence="1">The sequence shown here is derived from an EMBL/GenBank/DDBJ whole genome shotgun (WGS) entry which is preliminary data.</text>
</comment>